<reference evidence="2" key="1">
    <citation type="submission" date="2022-06" db="EMBL/GenBank/DDBJ databases">
        <title>Novel species in genus nocardia.</title>
        <authorList>
            <person name="Li F."/>
        </authorList>
    </citation>
    <scope>NUCLEOTIDE SEQUENCE</scope>
    <source>
        <strain evidence="2">CDC141</strain>
    </source>
</reference>
<comment type="caution">
    <text evidence="2">The sequence shown here is derived from an EMBL/GenBank/DDBJ whole genome shotgun (WGS) entry which is preliminary data.</text>
</comment>
<dbReference type="EMBL" id="JAMRXG010000001">
    <property type="protein sequence ID" value="MCM6771980.1"/>
    <property type="molecule type" value="Genomic_DNA"/>
</dbReference>
<name>A0A9X2E1Q8_9NOCA</name>
<dbReference type="Proteomes" id="UP001139157">
    <property type="component" value="Unassembled WGS sequence"/>
</dbReference>
<dbReference type="InterPro" id="IPR008136">
    <property type="entry name" value="CinA_C"/>
</dbReference>
<dbReference type="AlphaFoldDB" id="A0A9X2E1Q8"/>
<protein>
    <submittedName>
        <fullName evidence="2">CinA family protein</fullName>
    </submittedName>
</protein>
<dbReference type="Gene3D" id="3.90.950.20">
    <property type="entry name" value="CinA-like"/>
    <property type="match status" value="1"/>
</dbReference>
<evidence type="ECO:0000259" key="1">
    <source>
        <dbReference type="Pfam" id="PF02464"/>
    </source>
</evidence>
<keyword evidence="3" id="KW-1185">Reference proteome</keyword>
<dbReference type="Pfam" id="PF02464">
    <property type="entry name" value="CinA"/>
    <property type="match status" value="1"/>
</dbReference>
<accession>A0A9X2E1Q8</accession>
<gene>
    <name evidence="2" type="ORF">NDR86_00665</name>
</gene>
<dbReference type="SUPFAM" id="SSF142433">
    <property type="entry name" value="CinA-like"/>
    <property type="match status" value="1"/>
</dbReference>
<evidence type="ECO:0000313" key="2">
    <source>
        <dbReference type="EMBL" id="MCM6771980.1"/>
    </source>
</evidence>
<feature type="domain" description="CinA C-terminal" evidence="1">
    <location>
        <begin position="9"/>
        <end position="151"/>
    </location>
</feature>
<proteinExistence type="predicted"/>
<sequence>MSDEVERNAARLAELLEAARLCVAVSESLTAGQLCAALGAAPNSGTWFRGGVVAYATEVKRGVLGVPDSPPVSAETAAAMAEGVRELMRADLAVATTGVGGPEPQDGEPVGSVWLAVSTPDGVDTHHYSFSGDPEQVLRQTVEHALELLRAAVPAPSRTTGRTHP</sequence>
<dbReference type="NCBIfam" id="TIGR00199">
    <property type="entry name" value="PncC_domain"/>
    <property type="match status" value="1"/>
</dbReference>
<dbReference type="InterPro" id="IPR036653">
    <property type="entry name" value="CinA-like_C"/>
</dbReference>
<organism evidence="2 3">
    <name type="scientific">Nocardia pulmonis</name>
    <dbReference type="NCBI Taxonomy" id="2951408"/>
    <lineage>
        <taxon>Bacteria</taxon>
        <taxon>Bacillati</taxon>
        <taxon>Actinomycetota</taxon>
        <taxon>Actinomycetes</taxon>
        <taxon>Mycobacteriales</taxon>
        <taxon>Nocardiaceae</taxon>
        <taxon>Nocardia</taxon>
    </lineage>
</organism>
<evidence type="ECO:0000313" key="3">
    <source>
        <dbReference type="Proteomes" id="UP001139157"/>
    </source>
</evidence>